<dbReference type="Proteomes" id="UP000299102">
    <property type="component" value="Unassembled WGS sequence"/>
</dbReference>
<feature type="region of interest" description="Disordered" evidence="1">
    <location>
        <begin position="203"/>
        <end position="239"/>
    </location>
</feature>
<dbReference type="EMBL" id="BGZK01000439">
    <property type="protein sequence ID" value="GBP43626.1"/>
    <property type="molecule type" value="Genomic_DNA"/>
</dbReference>
<organism evidence="2 3">
    <name type="scientific">Eumeta variegata</name>
    <name type="common">Bagworm moth</name>
    <name type="synonym">Eumeta japonica</name>
    <dbReference type="NCBI Taxonomy" id="151549"/>
    <lineage>
        <taxon>Eukaryota</taxon>
        <taxon>Metazoa</taxon>
        <taxon>Ecdysozoa</taxon>
        <taxon>Arthropoda</taxon>
        <taxon>Hexapoda</taxon>
        <taxon>Insecta</taxon>
        <taxon>Pterygota</taxon>
        <taxon>Neoptera</taxon>
        <taxon>Endopterygota</taxon>
        <taxon>Lepidoptera</taxon>
        <taxon>Glossata</taxon>
        <taxon>Ditrysia</taxon>
        <taxon>Tineoidea</taxon>
        <taxon>Psychidae</taxon>
        <taxon>Oiketicinae</taxon>
        <taxon>Eumeta</taxon>
    </lineage>
</organism>
<feature type="compositionally biased region" description="Low complexity" evidence="1">
    <location>
        <begin position="222"/>
        <end position="232"/>
    </location>
</feature>
<evidence type="ECO:0000256" key="1">
    <source>
        <dbReference type="SAM" id="MobiDB-lite"/>
    </source>
</evidence>
<protein>
    <submittedName>
        <fullName evidence="2">Uncharacterized protein</fullName>
    </submittedName>
</protein>
<keyword evidence="3" id="KW-1185">Reference proteome</keyword>
<gene>
    <name evidence="2" type="ORF">EVAR_32192_1</name>
</gene>
<proteinExistence type="predicted"/>
<comment type="caution">
    <text evidence="2">The sequence shown here is derived from an EMBL/GenBank/DDBJ whole genome shotgun (WGS) entry which is preliminary data.</text>
</comment>
<sequence length="239" mass="27156">MDIRTSARSSGKLDLDYNKVRLSKHRICNEKEISGKGKTDPFRRNFVLAHKMSESSGGTLRLHHTISLSIRYPIPTQEVDNVLITPLGLQVSMGEPYDRSPNTYLNSWQEGPSRDLWGPRIITDRLSDGLSRLVCFTLTLLYFYLKESHCKDKFRTTAWDGLCHIPRPAPARPRRPRRRARPRRLLILTCVFLWGLPRSGCLSGSRDPRPPRCPRPPPAPAPAAGRAINARRSPTRLNS</sequence>
<reference evidence="2 3" key="1">
    <citation type="journal article" date="2019" name="Commun. Biol.">
        <title>The bagworm genome reveals a unique fibroin gene that provides high tensile strength.</title>
        <authorList>
            <person name="Kono N."/>
            <person name="Nakamura H."/>
            <person name="Ohtoshi R."/>
            <person name="Tomita M."/>
            <person name="Numata K."/>
            <person name="Arakawa K."/>
        </authorList>
    </citation>
    <scope>NUCLEOTIDE SEQUENCE [LARGE SCALE GENOMIC DNA]</scope>
</reference>
<evidence type="ECO:0000313" key="2">
    <source>
        <dbReference type="EMBL" id="GBP43626.1"/>
    </source>
</evidence>
<evidence type="ECO:0000313" key="3">
    <source>
        <dbReference type="Proteomes" id="UP000299102"/>
    </source>
</evidence>
<feature type="compositionally biased region" description="Pro residues" evidence="1">
    <location>
        <begin position="211"/>
        <end position="221"/>
    </location>
</feature>
<name>A0A4C1VWJ7_EUMVA</name>
<accession>A0A4C1VWJ7</accession>
<dbReference type="AlphaFoldDB" id="A0A4C1VWJ7"/>